<dbReference type="AlphaFoldDB" id="A0A2R8AJE1"/>
<dbReference type="Gene3D" id="3.40.190.10">
    <property type="entry name" value="Periplasmic binding protein-like II"/>
    <property type="match status" value="2"/>
</dbReference>
<dbReference type="Proteomes" id="UP000244911">
    <property type="component" value="Unassembled WGS sequence"/>
</dbReference>
<keyword evidence="3" id="KW-0408">Iron</keyword>
<protein>
    <submittedName>
        <fullName evidence="5">Iron uptake protein A1</fullName>
    </submittedName>
</protein>
<proteinExistence type="inferred from homology"/>
<dbReference type="RefSeq" id="WP_108856184.1">
    <property type="nucleotide sequence ID" value="NZ_OMOI01000001.1"/>
</dbReference>
<sequence length="338" mass="36623">MKSLRKLTAALTAATALTPAIASADEVNVYSFRQPELIQPLMDAFQEDTGVTVNVAFLKQGVVERLEAEGKRSPADLIMTVDISRLAGVVEAGLTQPVQSDVLESNIPAAYRDPGDQWFGLTSRARIVYASKDRVAEGEVTTYEDLADPKWNGRICTRSGTHSYTLGLVSAHLTHHDTASTKAWLEGVKANLARKPQGNDRAQVKAIWAGECDLAIGNTYYMGKMLADEEQKAWADSVNVIFPAFEGSGTHVNLSGMALAKHAPNKENAIKLMEYLSSPKAQEIYASQNFEYPIAPGTQADDVVTSWGDFTADGVNLMDVAGNRAEALKLVQQVDFDG</sequence>
<dbReference type="InterPro" id="IPR006059">
    <property type="entry name" value="SBP"/>
</dbReference>
<dbReference type="CDD" id="cd13542">
    <property type="entry name" value="PBP2_FutA1_ilke"/>
    <property type="match status" value="1"/>
</dbReference>
<evidence type="ECO:0000256" key="3">
    <source>
        <dbReference type="PIRSR" id="PIRSR002825-1"/>
    </source>
</evidence>
<reference evidence="5 6" key="1">
    <citation type="submission" date="2018-03" db="EMBL/GenBank/DDBJ databases">
        <authorList>
            <person name="Keele B.F."/>
        </authorList>
    </citation>
    <scope>NUCLEOTIDE SEQUENCE [LARGE SCALE GENOMIC DNA]</scope>
    <source>
        <strain evidence="5 6">CECT 8811</strain>
    </source>
</reference>
<keyword evidence="6" id="KW-1185">Reference proteome</keyword>
<dbReference type="PIRSF" id="PIRSF002825">
    <property type="entry name" value="CfbpA"/>
    <property type="match status" value="1"/>
</dbReference>
<dbReference type="PANTHER" id="PTHR30006">
    <property type="entry name" value="THIAMINE-BINDING PERIPLASMIC PROTEIN-RELATED"/>
    <property type="match status" value="1"/>
</dbReference>
<dbReference type="GO" id="GO:0030288">
    <property type="term" value="C:outer membrane-bounded periplasmic space"/>
    <property type="evidence" value="ECO:0007669"/>
    <property type="project" value="TreeGrafter"/>
</dbReference>
<dbReference type="SUPFAM" id="SSF53850">
    <property type="entry name" value="Periplasmic binding protein-like II"/>
    <property type="match status" value="1"/>
</dbReference>
<organism evidence="5 6">
    <name type="scientific">Aliiroseovarius pelagivivens</name>
    <dbReference type="NCBI Taxonomy" id="1639690"/>
    <lineage>
        <taxon>Bacteria</taxon>
        <taxon>Pseudomonadati</taxon>
        <taxon>Pseudomonadota</taxon>
        <taxon>Alphaproteobacteria</taxon>
        <taxon>Rhodobacterales</taxon>
        <taxon>Paracoccaceae</taxon>
        <taxon>Aliiroseovarius</taxon>
    </lineage>
</organism>
<feature type="binding site" evidence="3">
    <location>
        <position position="220"/>
    </location>
    <ligand>
        <name>Fe cation</name>
        <dbReference type="ChEBI" id="CHEBI:24875"/>
    </ligand>
</feature>
<evidence type="ECO:0000313" key="6">
    <source>
        <dbReference type="Proteomes" id="UP000244911"/>
    </source>
</evidence>
<evidence type="ECO:0000256" key="1">
    <source>
        <dbReference type="ARBA" id="ARBA00008520"/>
    </source>
</evidence>
<feature type="signal peptide" evidence="4">
    <location>
        <begin position="1"/>
        <end position="24"/>
    </location>
</feature>
<dbReference type="EMBL" id="OMOI01000001">
    <property type="protein sequence ID" value="SPF76155.1"/>
    <property type="molecule type" value="Genomic_DNA"/>
</dbReference>
<name>A0A2R8AJE1_9RHOB</name>
<evidence type="ECO:0000256" key="2">
    <source>
        <dbReference type="ARBA" id="ARBA00022729"/>
    </source>
</evidence>
<evidence type="ECO:0000313" key="5">
    <source>
        <dbReference type="EMBL" id="SPF76155.1"/>
    </source>
</evidence>
<dbReference type="OrthoDB" id="9769567at2"/>
<comment type="similarity">
    <text evidence="1">Belongs to the bacterial solute-binding protein 1 family.</text>
</comment>
<evidence type="ECO:0000256" key="4">
    <source>
        <dbReference type="SAM" id="SignalP"/>
    </source>
</evidence>
<feature type="binding site" evidence="3">
    <location>
        <position position="221"/>
    </location>
    <ligand>
        <name>Fe cation</name>
        <dbReference type="ChEBI" id="CHEBI:24875"/>
    </ligand>
</feature>
<dbReference type="Pfam" id="PF01547">
    <property type="entry name" value="SBP_bac_1"/>
    <property type="match status" value="1"/>
</dbReference>
<accession>A0A2R8AJE1</accession>
<dbReference type="PANTHER" id="PTHR30006:SF15">
    <property type="entry name" value="IRON-UTILIZATION PERIPLASMIC PROTEIN"/>
    <property type="match status" value="1"/>
</dbReference>
<dbReference type="InterPro" id="IPR026045">
    <property type="entry name" value="Ferric-bd"/>
</dbReference>
<gene>
    <name evidence="5" type="primary">futA1</name>
    <name evidence="5" type="ORF">ALP8811_01155</name>
</gene>
<keyword evidence="2 4" id="KW-0732">Signal</keyword>
<feature type="chain" id="PRO_5015305430" evidence="4">
    <location>
        <begin position="25"/>
        <end position="338"/>
    </location>
</feature>
<dbReference type="GO" id="GO:0046872">
    <property type="term" value="F:metal ion binding"/>
    <property type="evidence" value="ECO:0007669"/>
    <property type="project" value="UniProtKB-KW"/>
</dbReference>
<keyword evidence="3" id="KW-0479">Metal-binding</keyword>